<dbReference type="EMBL" id="UINC01202977">
    <property type="protein sequence ID" value="SVE23027.1"/>
    <property type="molecule type" value="Genomic_DNA"/>
</dbReference>
<feature type="non-terminal residue" evidence="1">
    <location>
        <position position="37"/>
    </location>
</feature>
<organism evidence="1">
    <name type="scientific">marine metagenome</name>
    <dbReference type="NCBI Taxonomy" id="408172"/>
    <lineage>
        <taxon>unclassified sequences</taxon>
        <taxon>metagenomes</taxon>
        <taxon>ecological metagenomes</taxon>
    </lineage>
</organism>
<name>A0A383BSB1_9ZZZZ</name>
<reference evidence="1" key="1">
    <citation type="submission" date="2018-05" db="EMBL/GenBank/DDBJ databases">
        <authorList>
            <person name="Lanie J.A."/>
            <person name="Ng W.-L."/>
            <person name="Kazmierczak K.M."/>
            <person name="Andrzejewski T.M."/>
            <person name="Davidsen T.M."/>
            <person name="Wayne K.J."/>
            <person name="Tettelin H."/>
            <person name="Glass J.I."/>
            <person name="Rusch D."/>
            <person name="Podicherti R."/>
            <person name="Tsui H.-C.T."/>
            <person name="Winkler M.E."/>
        </authorList>
    </citation>
    <scope>NUCLEOTIDE SEQUENCE</scope>
</reference>
<sequence length="37" mass="4420">MNVHTIHLIDNYSQASSHIFWPHLLSRFYSVTQLTYV</sequence>
<dbReference type="AlphaFoldDB" id="A0A383BSB1"/>
<evidence type="ECO:0000313" key="1">
    <source>
        <dbReference type="EMBL" id="SVE23027.1"/>
    </source>
</evidence>
<gene>
    <name evidence="1" type="ORF">METZ01_LOCUS475881</name>
</gene>
<proteinExistence type="predicted"/>
<protein>
    <submittedName>
        <fullName evidence="1">Uncharacterized protein</fullName>
    </submittedName>
</protein>
<accession>A0A383BSB1</accession>